<keyword evidence="3" id="KW-1185">Reference proteome</keyword>
<proteinExistence type="predicted"/>
<keyword evidence="1" id="KW-0472">Membrane</keyword>
<reference evidence="2 3" key="1">
    <citation type="submission" date="2016-10" db="EMBL/GenBank/DDBJ databases">
        <authorList>
            <person name="de Groot N.N."/>
        </authorList>
    </citation>
    <scope>NUCLEOTIDE SEQUENCE [LARGE SCALE GENOMIC DNA]</scope>
    <source>
        <strain evidence="2 3">DSM 43794</strain>
    </source>
</reference>
<protein>
    <submittedName>
        <fullName evidence="2">Uncharacterized protein</fullName>
    </submittedName>
</protein>
<dbReference type="EMBL" id="FNKK01000002">
    <property type="protein sequence ID" value="SDQ60999.1"/>
    <property type="molecule type" value="Genomic_DNA"/>
</dbReference>
<sequence>MRRMGVLEEIVRMVRATLESSARTIRLCLLLAVATPPLGIVALTVYLIGR</sequence>
<keyword evidence="1" id="KW-0812">Transmembrane</keyword>
<gene>
    <name evidence="2" type="ORF">SAMN04489764_1371</name>
</gene>
<feature type="transmembrane region" description="Helical" evidence="1">
    <location>
        <begin position="27"/>
        <end position="48"/>
    </location>
</feature>
<dbReference type="AlphaFoldDB" id="A0A1H1CA77"/>
<evidence type="ECO:0000256" key="1">
    <source>
        <dbReference type="SAM" id="Phobius"/>
    </source>
</evidence>
<keyword evidence="1" id="KW-1133">Transmembrane helix</keyword>
<evidence type="ECO:0000313" key="2">
    <source>
        <dbReference type="EMBL" id="SDQ60999.1"/>
    </source>
</evidence>
<organism evidence="2 3">
    <name type="scientific">Thermostaphylospora chromogena</name>
    <dbReference type="NCBI Taxonomy" id="35622"/>
    <lineage>
        <taxon>Bacteria</taxon>
        <taxon>Bacillati</taxon>
        <taxon>Actinomycetota</taxon>
        <taxon>Actinomycetes</taxon>
        <taxon>Streptosporangiales</taxon>
        <taxon>Thermomonosporaceae</taxon>
        <taxon>Thermostaphylospora</taxon>
    </lineage>
</organism>
<accession>A0A1H1CA77</accession>
<evidence type="ECO:0000313" key="3">
    <source>
        <dbReference type="Proteomes" id="UP000217103"/>
    </source>
</evidence>
<name>A0A1H1CA77_9ACTN</name>
<dbReference type="Proteomes" id="UP000217103">
    <property type="component" value="Unassembled WGS sequence"/>
</dbReference>